<dbReference type="GeneID" id="37202258"/>
<evidence type="ECO:0000256" key="1">
    <source>
        <dbReference type="SAM" id="MobiDB-lite"/>
    </source>
</evidence>
<dbReference type="GO" id="GO:0035145">
    <property type="term" value="C:exon-exon junction complex"/>
    <property type="evidence" value="ECO:0007669"/>
    <property type="project" value="TreeGrafter"/>
</dbReference>
<evidence type="ECO:0000313" key="4">
    <source>
        <dbReference type="Proteomes" id="UP000248961"/>
    </source>
</evidence>
<name>A0A395IAS7_ASPHC</name>
<dbReference type="RefSeq" id="XP_025556431.1">
    <property type="nucleotide sequence ID" value="XM_025697969.1"/>
</dbReference>
<dbReference type="PANTHER" id="PTHR22959">
    <property type="entry name" value="PYM PROTEIN"/>
    <property type="match status" value="1"/>
</dbReference>
<organism evidence="3 4">
    <name type="scientific">Aspergillus homomorphus (strain CBS 101889)</name>
    <dbReference type="NCBI Taxonomy" id="1450537"/>
    <lineage>
        <taxon>Eukaryota</taxon>
        <taxon>Fungi</taxon>
        <taxon>Dikarya</taxon>
        <taxon>Ascomycota</taxon>
        <taxon>Pezizomycotina</taxon>
        <taxon>Eurotiomycetes</taxon>
        <taxon>Eurotiomycetidae</taxon>
        <taxon>Eurotiales</taxon>
        <taxon>Aspergillaceae</taxon>
        <taxon>Aspergillus</taxon>
        <taxon>Aspergillus subgen. Circumdati</taxon>
    </lineage>
</organism>
<dbReference type="InterPro" id="IPR039333">
    <property type="entry name" value="PYM1"/>
</dbReference>
<dbReference type="Proteomes" id="UP000248961">
    <property type="component" value="Unassembled WGS sequence"/>
</dbReference>
<feature type="region of interest" description="Disordered" evidence="1">
    <location>
        <begin position="1"/>
        <end position="159"/>
    </location>
</feature>
<feature type="domain" description="WIBG Mago-binding" evidence="2">
    <location>
        <begin position="21"/>
        <end position="47"/>
    </location>
</feature>
<dbReference type="OrthoDB" id="21625at2759"/>
<dbReference type="STRING" id="1450537.A0A395IAS7"/>
<dbReference type="InterPro" id="IPR015362">
    <property type="entry name" value="WIBG_mago-bd"/>
</dbReference>
<dbReference type="PANTHER" id="PTHR22959:SF0">
    <property type="entry name" value="PARTNER OF Y14 AND MAGO"/>
    <property type="match status" value="1"/>
</dbReference>
<dbReference type="GO" id="GO:0003723">
    <property type="term" value="F:RNA binding"/>
    <property type="evidence" value="ECO:0007669"/>
    <property type="project" value="TreeGrafter"/>
</dbReference>
<dbReference type="InterPro" id="IPR036348">
    <property type="entry name" value="WIBG_N_sf"/>
</dbReference>
<accession>A0A395IAS7</accession>
<dbReference type="VEuPathDB" id="FungiDB:BO97DRAFT_439242"/>
<dbReference type="GO" id="GO:0005737">
    <property type="term" value="C:cytoplasm"/>
    <property type="evidence" value="ECO:0007669"/>
    <property type="project" value="TreeGrafter"/>
</dbReference>
<evidence type="ECO:0000259" key="2">
    <source>
        <dbReference type="SMART" id="SM01273"/>
    </source>
</evidence>
<dbReference type="Pfam" id="PF09282">
    <property type="entry name" value="Mago-bind"/>
    <property type="match status" value="1"/>
</dbReference>
<dbReference type="SMART" id="SM01273">
    <property type="entry name" value="Mago-bind"/>
    <property type="match status" value="1"/>
</dbReference>
<gene>
    <name evidence="3" type="ORF">BO97DRAFT_439242</name>
</gene>
<dbReference type="AlphaFoldDB" id="A0A395IAS7"/>
<reference evidence="3 4" key="1">
    <citation type="submission" date="2018-02" db="EMBL/GenBank/DDBJ databases">
        <title>The genomes of Aspergillus section Nigri reveals drivers in fungal speciation.</title>
        <authorList>
            <consortium name="DOE Joint Genome Institute"/>
            <person name="Vesth T.C."/>
            <person name="Nybo J."/>
            <person name="Theobald S."/>
            <person name="Brandl J."/>
            <person name="Frisvad J.C."/>
            <person name="Nielsen K.F."/>
            <person name="Lyhne E.K."/>
            <person name="Kogle M.E."/>
            <person name="Kuo A."/>
            <person name="Riley R."/>
            <person name="Clum A."/>
            <person name="Nolan M."/>
            <person name="Lipzen A."/>
            <person name="Salamov A."/>
            <person name="Henrissat B."/>
            <person name="Wiebenga A."/>
            <person name="De vries R.P."/>
            <person name="Grigoriev I.V."/>
            <person name="Mortensen U.H."/>
            <person name="Andersen M.R."/>
            <person name="Baker S.E."/>
        </authorList>
    </citation>
    <scope>NUCLEOTIDE SEQUENCE [LARGE SCALE GENOMIC DNA]</scope>
    <source>
        <strain evidence="3 4">CBS 101889</strain>
    </source>
</reference>
<evidence type="ECO:0000313" key="3">
    <source>
        <dbReference type="EMBL" id="RAL17277.1"/>
    </source>
</evidence>
<feature type="compositionally biased region" description="Basic and acidic residues" evidence="1">
    <location>
        <begin position="47"/>
        <end position="63"/>
    </location>
</feature>
<dbReference type="GO" id="GO:1903259">
    <property type="term" value="P:exon-exon junction complex disassembly"/>
    <property type="evidence" value="ECO:0007669"/>
    <property type="project" value="InterPro"/>
</dbReference>
<dbReference type="EMBL" id="KZ824267">
    <property type="protein sequence ID" value="RAL17277.1"/>
    <property type="molecule type" value="Genomic_DNA"/>
</dbReference>
<keyword evidence="4" id="KW-1185">Reference proteome</keyword>
<sequence length="426" mass="47442">MASNKTGGVTSSGIATNESTGERYIPSSTRADGSKRREIRVRPGYRPPEDVELYKNRAAEAWKNRGKTGGGVPGAEGLKPSAEDSGSAASNKNAKRREARKKAKATQDSAGATKDVTQIENWRAAAAAPNGAAKKEADSSGAAKQPTEEALDPEAENEKKARNLKKKLRQARDLRDKKNQGEALLPEQLEKVIKIQELVRQLDALGFDANGDKKDASAEEEKDTESAKLHPRFEFDGYFNFQDFLADAPSSDVCTARAGIIDLCPCISLTARHKFRIARILADLHKCEVLNHPDADIALTTILNLNAGRNRLLVRTQYHVRLRCGAQLPPSMQPFFACPHRSLLYFAHAGSWHMDECLECGAQFTRDVGHQWKREGYFTVTRDLGGTSWPPDEAWRVQCRSRDLAWYHEFWKDDTFACHSLRDLQH</sequence>
<feature type="compositionally biased region" description="Polar residues" evidence="1">
    <location>
        <begin position="106"/>
        <end position="120"/>
    </location>
</feature>
<protein>
    <recommendedName>
        <fullName evidence="2">WIBG Mago-binding domain-containing protein</fullName>
    </recommendedName>
</protein>
<feature type="compositionally biased region" description="Basic residues" evidence="1">
    <location>
        <begin position="93"/>
        <end position="104"/>
    </location>
</feature>
<feature type="compositionally biased region" description="Polar residues" evidence="1">
    <location>
        <begin position="1"/>
        <end position="19"/>
    </location>
</feature>
<dbReference type="SUPFAM" id="SSF101931">
    <property type="entry name" value="Pym (Within the bgcn gene intron protein, WIBG), N-terminal domain"/>
    <property type="match status" value="1"/>
</dbReference>
<proteinExistence type="predicted"/>